<dbReference type="Proteomes" id="UP001156666">
    <property type="component" value="Unassembled WGS sequence"/>
</dbReference>
<dbReference type="AlphaFoldDB" id="A0AA37WCV8"/>
<evidence type="ECO:0008006" key="9">
    <source>
        <dbReference type="Google" id="ProtNLM"/>
    </source>
</evidence>
<comment type="caution">
    <text evidence="7">The sequence shown here is derived from an EMBL/GenBank/DDBJ whole genome shotgun (WGS) entry which is preliminary data.</text>
</comment>
<dbReference type="PANTHER" id="PTHR30086">
    <property type="entry name" value="ARGININE EXPORTER PROTEIN ARGO"/>
    <property type="match status" value="1"/>
</dbReference>
<dbReference type="GO" id="GO:0005886">
    <property type="term" value="C:plasma membrane"/>
    <property type="evidence" value="ECO:0007669"/>
    <property type="project" value="UniProtKB-SubCell"/>
</dbReference>
<dbReference type="EMBL" id="BSOH01000007">
    <property type="protein sequence ID" value="GLR17021.1"/>
    <property type="molecule type" value="Genomic_DNA"/>
</dbReference>
<comment type="subcellular location">
    <subcellularLocation>
        <location evidence="1">Cell membrane</location>
        <topology evidence="1">Multi-pass membrane protein</topology>
    </subcellularLocation>
</comment>
<evidence type="ECO:0000256" key="2">
    <source>
        <dbReference type="ARBA" id="ARBA00022475"/>
    </source>
</evidence>
<feature type="transmembrane region" description="Helical" evidence="6">
    <location>
        <begin position="69"/>
        <end position="92"/>
    </location>
</feature>
<feature type="transmembrane region" description="Helical" evidence="6">
    <location>
        <begin position="147"/>
        <end position="167"/>
    </location>
</feature>
<evidence type="ECO:0000256" key="4">
    <source>
        <dbReference type="ARBA" id="ARBA00022989"/>
    </source>
</evidence>
<keyword evidence="4 6" id="KW-1133">Transmembrane helix</keyword>
<keyword evidence="3 6" id="KW-0812">Transmembrane</keyword>
<feature type="transmembrane region" description="Helical" evidence="6">
    <location>
        <begin position="112"/>
        <end position="135"/>
    </location>
</feature>
<feature type="transmembrane region" description="Helical" evidence="6">
    <location>
        <begin position="6"/>
        <end position="26"/>
    </location>
</feature>
<reference evidence="7" key="2">
    <citation type="submission" date="2023-01" db="EMBL/GenBank/DDBJ databases">
        <title>Draft genome sequence of Portibacter lacus strain NBRC 108769.</title>
        <authorList>
            <person name="Sun Q."/>
            <person name="Mori K."/>
        </authorList>
    </citation>
    <scope>NUCLEOTIDE SEQUENCE</scope>
    <source>
        <strain evidence="7">NBRC 108769</strain>
    </source>
</reference>
<keyword evidence="8" id="KW-1185">Reference proteome</keyword>
<evidence type="ECO:0000256" key="5">
    <source>
        <dbReference type="ARBA" id="ARBA00023136"/>
    </source>
</evidence>
<dbReference type="PANTHER" id="PTHR30086:SF20">
    <property type="entry name" value="ARGININE EXPORTER PROTEIN ARGO-RELATED"/>
    <property type="match status" value="1"/>
</dbReference>
<dbReference type="Pfam" id="PF01810">
    <property type="entry name" value="LysE"/>
    <property type="match status" value="1"/>
</dbReference>
<evidence type="ECO:0000256" key="1">
    <source>
        <dbReference type="ARBA" id="ARBA00004651"/>
    </source>
</evidence>
<name>A0AA37WCV8_9BACT</name>
<evidence type="ECO:0000256" key="3">
    <source>
        <dbReference type="ARBA" id="ARBA00022692"/>
    </source>
</evidence>
<evidence type="ECO:0000313" key="8">
    <source>
        <dbReference type="Proteomes" id="UP001156666"/>
    </source>
</evidence>
<keyword evidence="2" id="KW-1003">Cell membrane</keyword>
<keyword evidence="5 6" id="KW-0472">Membrane</keyword>
<reference evidence="7" key="1">
    <citation type="journal article" date="2014" name="Int. J. Syst. Evol. Microbiol.">
        <title>Complete genome sequence of Corynebacterium casei LMG S-19264T (=DSM 44701T), isolated from a smear-ripened cheese.</title>
        <authorList>
            <consortium name="US DOE Joint Genome Institute (JGI-PGF)"/>
            <person name="Walter F."/>
            <person name="Albersmeier A."/>
            <person name="Kalinowski J."/>
            <person name="Ruckert C."/>
        </authorList>
    </citation>
    <scope>NUCLEOTIDE SEQUENCE</scope>
    <source>
        <strain evidence="7">NBRC 108769</strain>
    </source>
</reference>
<gene>
    <name evidence="7" type="ORF">GCM10007940_16360</name>
</gene>
<evidence type="ECO:0000313" key="7">
    <source>
        <dbReference type="EMBL" id="GLR17021.1"/>
    </source>
</evidence>
<accession>A0AA37WCV8</accession>
<sequence>MNIILQGLLLGLSLSILLGPVIFLFIDSTMENGFKAGLSVAFGVWCSDFLYILCAIFGFSLLVNVLKTPLFQMSVGIIGGLILVGIGIHTFIKTTALQRTTEKLLIRSPWKLWLKGFMVNLFNPFCALIWFGSISTMMAQEISRLDLTYFVSAVLGMLIITDIFKILLADKLVNFISSGKQLILKKASGLIIAFLGILLVIRVLV</sequence>
<organism evidence="7 8">
    <name type="scientific">Portibacter lacus</name>
    <dbReference type="NCBI Taxonomy" id="1099794"/>
    <lineage>
        <taxon>Bacteria</taxon>
        <taxon>Pseudomonadati</taxon>
        <taxon>Bacteroidota</taxon>
        <taxon>Saprospiria</taxon>
        <taxon>Saprospirales</taxon>
        <taxon>Haliscomenobacteraceae</taxon>
        <taxon>Portibacter</taxon>
    </lineage>
</organism>
<dbReference type="RefSeq" id="WP_235290800.1">
    <property type="nucleotide sequence ID" value="NZ_BSOH01000007.1"/>
</dbReference>
<dbReference type="GO" id="GO:0015171">
    <property type="term" value="F:amino acid transmembrane transporter activity"/>
    <property type="evidence" value="ECO:0007669"/>
    <property type="project" value="TreeGrafter"/>
</dbReference>
<protein>
    <recommendedName>
        <fullName evidence="9">Lysine transporter LysE</fullName>
    </recommendedName>
</protein>
<feature type="transmembrane region" description="Helical" evidence="6">
    <location>
        <begin position="187"/>
        <end position="204"/>
    </location>
</feature>
<feature type="transmembrane region" description="Helical" evidence="6">
    <location>
        <begin position="38"/>
        <end position="63"/>
    </location>
</feature>
<dbReference type="InterPro" id="IPR001123">
    <property type="entry name" value="LeuE-type"/>
</dbReference>
<proteinExistence type="predicted"/>
<evidence type="ECO:0000256" key="6">
    <source>
        <dbReference type="SAM" id="Phobius"/>
    </source>
</evidence>